<dbReference type="AlphaFoldDB" id="A0A5Q3EPF3"/>
<dbReference type="OrthoDB" id="5102462at2759"/>
<accession>A0A5Q3EPF3</accession>
<dbReference type="Proteomes" id="UP000760494">
    <property type="component" value="Unassembled WGS sequence"/>
</dbReference>
<proteinExistence type="predicted"/>
<evidence type="ECO:0000313" key="1">
    <source>
        <dbReference type="EMBL" id="VTT63563.1"/>
    </source>
</evidence>
<evidence type="ECO:0000313" key="2">
    <source>
        <dbReference type="Proteomes" id="UP000760494"/>
    </source>
</evidence>
<gene>
    <name evidence="1" type="ORF">C2S_535</name>
</gene>
<protein>
    <submittedName>
        <fullName evidence="1">Uncharacterized protein</fullName>
    </submittedName>
</protein>
<sequence>MVSTSVTDQDLNSILSAGSNAVQDIYKRFGTYFPGQKMREVGLTDIFMVIAQAKAENENKNVKFGRSYNENTTGSDFEVMVNGGYRVFFQAKIGKKLGKETYSDFLYESKRTVNGQTILEYQNLLLAEYAKQQGAHAYYVIYDEKAVWWINATTFGNWLGKSGVTGSNNEICLAAFKELAKTSYLDAYLDAMKRAVAGK</sequence>
<comment type="caution">
    <text evidence="1">The sequence shown here is derived from an EMBL/GenBank/DDBJ whole genome shotgun (WGS) entry which is preliminary data.</text>
</comment>
<name>A0A5Q3EPF3_FUSFU</name>
<organism evidence="1 2">
    <name type="scientific">Fusarium fujikuroi</name>
    <name type="common">Bakanae and foot rot disease fungus</name>
    <name type="synonym">Gibberella fujikuroi</name>
    <dbReference type="NCBI Taxonomy" id="5127"/>
    <lineage>
        <taxon>Eukaryota</taxon>
        <taxon>Fungi</taxon>
        <taxon>Dikarya</taxon>
        <taxon>Ascomycota</taxon>
        <taxon>Pezizomycotina</taxon>
        <taxon>Sordariomycetes</taxon>
        <taxon>Hypocreomycetidae</taxon>
        <taxon>Hypocreales</taxon>
        <taxon>Nectriaceae</taxon>
        <taxon>Fusarium</taxon>
        <taxon>Fusarium fujikuroi species complex</taxon>
    </lineage>
</organism>
<reference evidence="1" key="1">
    <citation type="submission" date="2019-05" db="EMBL/GenBank/DDBJ databases">
        <authorList>
            <person name="Piombo E."/>
        </authorList>
    </citation>
    <scope>NUCLEOTIDE SEQUENCE</scope>
    <source>
        <strain evidence="1">C2S</strain>
    </source>
</reference>
<dbReference type="EMBL" id="CABFJX010000112">
    <property type="protein sequence ID" value="VTT63563.1"/>
    <property type="molecule type" value="Genomic_DNA"/>
</dbReference>